<evidence type="ECO:0000256" key="2">
    <source>
        <dbReference type="ARBA" id="ARBA00022553"/>
    </source>
</evidence>
<evidence type="ECO:0000256" key="7">
    <source>
        <dbReference type="ARBA" id="ARBA00060799"/>
    </source>
</evidence>
<feature type="compositionally biased region" description="Low complexity" evidence="8">
    <location>
        <begin position="214"/>
        <end position="223"/>
    </location>
</feature>
<dbReference type="InterPro" id="IPR034325">
    <property type="entry name" value="S-100_dom"/>
</dbReference>
<evidence type="ECO:0000256" key="8">
    <source>
        <dbReference type="SAM" id="MobiDB-lite"/>
    </source>
</evidence>
<feature type="region of interest" description="Disordered" evidence="8">
    <location>
        <begin position="122"/>
        <end position="342"/>
    </location>
</feature>
<sequence length="378" mass="41436">ASVSNEQHPASNISLHPAVPLVTQMPKLLQGIVTVIEVFYQYATEYGKCDMLSPKEMKELLENEFRQILKNPDDPDTVEIIMQSLDRDHNNKVDFTEYLLMIVKLSQACNKIIGRDYCQASGSKQRNHSHQQQKEQSEEENDDKEQDASSSSSSFSAGENDAYSRGSRGKSQHNSESNCRKPRKGNQQGSEERRRSTSSHFKNSEKYEEGQHGSGSNHMSSNSKRCNSKETSDNHQHGSGSGQSAGSSKKGSGQYQPYDKEKHDVQSGKSSGCCSGQSRRYSTHNSGSSRSSTQKKNNLGSGDSSSVGEYGSTSGEMSGSTGQKREQGQSSGTTQRGTSSSWSSVVHMNLALVLRLAVDKFAHHPDKCHIPGLITVAQ</sequence>
<dbReference type="EMBL" id="JBBHLL010000418">
    <property type="protein sequence ID" value="KAK7803447.1"/>
    <property type="molecule type" value="Genomic_DNA"/>
</dbReference>
<keyword evidence="4" id="KW-0677">Repeat</keyword>
<feature type="compositionally biased region" description="Low complexity" evidence="8">
    <location>
        <begin position="308"/>
        <end position="342"/>
    </location>
</feature>
<dbReference type="InterPro" id="IPR001751">
    <property type="entry name" value="S100/CaBP7/8-like_CS"/>
</dbReference>
<evidence type="ECO:0000259" key="9">
    <source>
        <dbReference type="PROSITE" id="PS50222"/>
    </source>
</evidence>
<comment type="caution">
    <text evidence="10">The sequence shown here is derived from an EMBL/GenBank/DDBJ whole genome shotgun (WGS) entry which is preliminary data.</text>
</comment>
<dbReference type="PANTHER" id="PTHR22571:SF25">
    <property type="entry name" value="HORNERIN"/>
    <property type="match status" value="1"/>
</dbReference>
<feature type="non-terminal residue" evidence="10">
    <location>
        <position position="1"/>
    </location>
</feature>
<feature type="domain" description="EF-hand" evidence="9">
    <location>
        <begin position="73"/>
        <end position="108"/>
    </location>
</feature>
<keyword evidence="5" id="KW-0106">Calcium</keyword>
<evidence type="ECO:0000313" key="11">
    <source>
        <dbReference type="Proteomes" id="UP001488838"/>
    </source>
</evidence>
<dbReference type="Pfam" id="PF01023">
    <property type="entry name" value="S_100"/>
    <property type="match status" value="1"/>
</dbReference>
<dbReference type="SUPFAM" id="SSF47473">
    <property type="entry name" value="EF-hand"/>
    <property type="match status" value="1"/>
</dbReference>
<feature type="compositionally biased region" description="Low complexity" evidence="8">
    <location>
        <begin position="267"/>
        <end position="292"/>
    </location>
</feature>
<dbReference type="PANTHER" id="PTHR22571">
    <property type="entry name" value="FILAGGRIN-RELATED"/>
    <property type="match status" value="1"/>
</dbReference>
<feature type="compositionally biased region" description="Polar residues" evidence="8">
    <location>
        <begin position="294"/>
        <end position="307"/>
    </location>
</feature>
<dbReference type="PROSITE" id="PS00018">
    <property type="entry name" value="EF_HAND_1"/>
    <property type="match status" value="1"/>
</dbReference>
<comment type="subcellular location">
    <subcellularLocation>
        <location evidence="1">Cytoplasmic granule</location>
    </subcellularLocation>
</comment>
<dbReference type="PROSITE" id="PS00303">
    <property type="entry name" value="S100_CABP"/>
    <property type="match status" value="1"/>
</dbReference>
<name>A0AAW0HKD8_MYOGA</name>
<proteinExistence type="inferred from homology"/>
<comment type="similarity">
    <text evidence="7">In the N-terminal section; belongs to the S-100 family.</text>
</comment>
<dbReference type="InterPro" id="IPR002048">
    <property type="entry name" value="EF_hand_dom"/>
</dbReference>
<keyword evidence="11" id="KW-1185">Reference proteome</keyword>
<dbReference type="InterPro" id="IPR052503">
    <property type="entry name" value="S100-fused_Epidermal_Struct"/>
</dbReference>
<dbReference type="GO" id="GO:0001533">
    <property type="term" value="C:cornified envelope"/>
    <property type="evidence" value="ECO:0007669"/>
    <property type="project" value="UniProtKB-ARBA"/>
</dbReference>
<dbReference type="InterPro" id="IPR018247">
    <property type="entry name" value="EF_Hand_1_Ca_BS"/>
</dbReference>
<dbReference type="FunFam" id="1.10.238.10:FF:000133">
    <property type="entry name" value="Filaggrin"/>
    <property type="match status" value="1"/>
</dbReference>
<dbReference type="PROSITE" id="PS50222">
    <property type="entry name" value="EF_HAND_2"/>
    <property type="match status" value="1"/>
</dbReference>
<gene>
    <name evidence="10" type="ORF">U0070_011922</name>
</gene>
<dbReference type="CDD" id="cd00213">
    <property type="entry name" value="S-100"/>
    <property type="match status" value="1"/>
</dbReference>
<protein>
    <recommendedName>
        <fullName evidence="9">EF-hand domain-containing protein</fullName>
    </recommendedName>
</protein>
<dbReference type="GO" id="GO:0046914">
    <property type="term" value="F:transition metal ion binding"/>
    <property type="evidence" value="ECO:0007669"/>
    <property type="project" value="InterPro"/>
</dbReference>
<evidence type="ECO:0000256" key="1">
    <source>
        <dbReference type="ARBA" id="ARBA00004463"/>
    </source>
</evidence>
<dbReference type="Proteomes" id="UP001488838">
    <property type="component" value="Unassembled WGS sequence"/>
</dbReference>
<feature type="compositionally biased region" description="Low complexity" evidence="8">
    <location>
        <begin position="242"/>
        <end position="254"/>
    </location>
</feature>
<evidence type="ECO:0000256" key="3">
    <source>
        <dbReference type="ARBA" id="ARBA00022723"/>
    </source>
</evidence>
<reference evidence="10 11" key="1">
    <citation type="journal article" date="2023" name="bioRxiv">
        <title>Conserved and derived expression patterns and positive selection on dental genes reveal complex evolutionary context of ever-growing rodent molars.</title>
        <authorList>
            <person name="Calamari Z.T."/>
            <person name="Song A."/>
            <person name="Cohen E."/>
            <person name="Akter M."/>
            <person name="Roy R.D."/>
            <person name="Hallikas O."/>
            <person name="Christensen M.M."/>
            <person name="Li P."/>
            <person name="Marangoni P."/>
            <person name="Jernvall J."/>
            <person name="Klein O.D."/>
        </authorList>
    </citation>
    <scope>NUCLEOTIDE SEQUENCE [LARGE SCALE GENOMIC DNA]</scope>
    <source>
        <strain evidence="10">V071</strain>
    </source>
</reference>
<keyword evidence="3" id="KW-0479">Metal-binding</keyword>
<comment type="similarity">
    <text evidence="6">Belongs to the S100-fused protein family.</text>
</comment>
<dbReference type="Gene3D" id="1.10.238.10">
    <property type="entry name" value="EF-hand"/>
    <property type="match status" value="1"/>
</dbReference>
<evidence type="ECO:0000256" key="6">
    <source>
        <dbReference type="ARBA" id="ARBA00038258"/>
    </source>
</evidence>
<feature type="compositionally biased region" description="Basic and acidic residues" evidence="8">
    <location>
        <begin position="202"/>
        <end position="211"/>
    </location>
</feature>
<organism evidence="10 11">
    <name type="scientific">Myodes glareolus</name>
    <name type="common">Bank vole</name>
    <name type="synonym">Clethrionomys glareolus</name>
    <dbReference type="NCBI Taxonomy" id="447135"/>
    <lineage>
        <taxon>Eukaryota</taxon>
        <taxon>Metazoa</taxon>
        <taxon>Chordata</taxon>
        <taxon>Craniata</taxon>
        <taxon>Vertebrata</taxon>
        <taxon>Euteleostomi</taxon>
        <taxon>Mammalia</taxon>
        <taxon>Eutheria</taxon>
        <taxon>Euarchontoglires</taxon>
        <taxon>Glires</taxon>
        <taxon>Rodentia</taxon>
        <taxon>Myomorpha</taxon>
        <taxon>Muroidea</taxon>
        <taxon>Cricetidae</taxon>
        <taxon>Arvicolinae</taxon>
        <taxon>Myodes</taxon>
    </lineage>
</organism>
<feature type="non-terminal residue" evidence="10">
    <location>
        <position position="378"/>
    </location>
</feature>
<keyword evidence="2" id="KW-0597">Phosphoprotein</keyword>
<dbReference type="GO" id="GO:0005509">
    <property type="term" value="F:calcium ion binding"/>
    <property type="evidence" value="ECO:0007669"/>
    <property type="project" value="InterPro"/>
</dbReference>
<feature type="compositionally biased region" description="Basic and acidic residues" evidence="8">
    <location>
        <begin position="227"/>
        <end position="236"/>
    </location>
</feature>
<dbReference type="SMART" id="SM01394">
    <property type="entry name" value="S_100"/>
    <property type="match status" value="1"/>
</dbReference>
<evidence type="ECO:0000256" key="4">
    <source>
        <dbReference type="ARBA" id="ARBA00022737"/>
    </source>
</evidence>
<dbReference type="InterPro" id="IPR011992">
    <property type="entry name" value="EF-hand-dom_pair"/>
</dbReference>
<dbReference type="InterPro" id="IPR013787">
    <property type="entry name" value="S100_Ca-bd_sub"/>
</dbReference>
<evidence type="ECO:0000313" key="10">
    <source>
        <dbReference type="EMBL" id="KAK7803447.1"/>
    </source>
</evidence>
<dbReference type="AlphaFoldDB" id="A0AAW0HKD8"/>
<evidence type="ECO:0000256" key="5">
    <source>
        <dbReference type="ARBA" id="ARBA00022837"/>
    </source>
</evidence>
<accession>A0AAW0HKD8</accession>